<dbReference type="Pfam" id="PF00668">
    <property type="entry name" value="Condensation"/>
    <property type="match status" value="2"/>
</dbReference>
<dbReference type="InterPro" id="IPR009081">
    <property type="entry name" value="PP-bd_ACP"/>
</dbReference>
<dbReference type="GO" id="GO:0008610">
    <property type="term" value="P:lipid biosynthetic process"/>
    <property type="evidence" value="ECO:0007669"/>
    <property type="project" value="UniProtKB-ARBA"/>
</dbReference>
<dbReference type="Pfam" id="PF13193">
    <property type="entry name" value="AMP-binding_C"/>
    <property type="match status" value="1"/>
</dbReference>
<dbReference type="Gene3D" id="3.40.50.1820">
    <property type="entry name" value="alpha/beta hydrolase"/>
    <property type="match status" value="1"/>
</dbReference>
<accession>A0A1X2LMM6</accession>
<dbReference type="FunFam" id="3.40.50.980:FF:000001">
    <property type="entry name" value="Non-ribosomal peptide synthetase"/>
    <property type="match status" value="1"/>
</dbReference>
<dbReference type="InterPro" id="IPR010060">
    <property type="entry name" value="NRPS_synth"/>
</dbReference>
<dbReference type="RefSeq" id="WP_119185111.1">
    <property type="nucleotide sequence ID" value="NZ_NCXP01000064.1"/>
</dbReference>
<evidence type="ECO:0000313" key="9">
    <source>
        <dbReference type="Proteomes" id="UP000193247"/>
    </source>
</evidence>
<dbReference type="InterPro" id="IPR000873">
    <property type="entry name" value="AMP-dep_synth/lig_dom"/>
</dbReference>
<dbReference type="Gene3D" id="3.30.300.30">
    <property type="match status" value="1"/>
</dbReference>
<dbReference type="GO" id="GO:0043041">
    <property type="term" value="P:amino acid activation for nonribosomal peptide biosynthetic process"/>
    <property type="evidence" value="ECO:0007669"/>
    <property type="project" value="TreeGrafter"/>
</dbReference>
<dbReference type="GO" id="GO:0003824">
    <property type="term" value="F:catalytic activity"/>
    <property type="evidence" value="ECO:0007669"/>
    <property type="project" value="InterPro"/>
</dbReference>
<gene>
    <name evidence="8" type="ORF">B8W66_23340</name>
</gene>
<dbReference type="SUPFAM" id="SSF52777">
    <property type="entry name" value="CoA-dependent acyltransferases"/>
    <property type="match status" value="4"/>
</dbReference>
<proteinExistence type="inferred from homology"/>
<dbReference type="Proteomes" id="UP000193247">
    <property type="component" value="Unassembled WGS sequence"/>
</dbReference>
<dbReference type="EMBL" id="NCXP01000064">
    <property type="protein sequence ID" value="OSC35699.1"/>
    <property type="molecule type" value="Genomic_DNA"/>
</dbReference>
<keyword evidence="9" id="KW-1185">Reference proteome</keyword>
<keyword evidence="4" id="KW-0597">Phosphoprotein</keyword>
<dbReference type="InterPro" id="IPR001031">
    <property type="entry name" value="Thioesterase"/>
</dbReference>
<dbReference type="SUPFAM" id="SSF47336">
    <property type="entry name" value="ACP-like"/>
    <property type="match status" value="2"/>
</dbReference>
<dbReference type="InterPro" id="IPR020806">
    <property type="entry name" value="PKS_PP-bd"/>
</dbReference>
<dbReference type="GO" id="GO:0044550">
    <property type="term" value="P:secondary metabolite biosynthetic process"/>
    <property type="evidence" value="ECO:0007669"/>
    <property type="project" value="UniProtKB-ARBA"/>
</dbReference>
<evidence type="ECO:0000256" key="5">
    <source>
        <dbReference type="ARBA" id="ARBA00022737"/>
    </source>
</evidence>
<evidence type="ECO:0000259" key="7">
    <source>
        <dbReference type="PROSITE" id="PS50075"/>
    </source>
</evidence>
<dbReference type="InterPro" id="IPR010071">
    <property type="entry name" value="AA_adenyl_dom"/>
</dbReference>
<dbReference type="PANTHER" id="PTHR45527">
    <property type="entry name" value="NONRIBOSOMAL PEPTIDE SYNTHETASE"/>
    <property type="match status" value="1"/>
</dbReference>
<dbReference type="InterPro" id="IPR020845">
    <property type="entry name" value="AMP-binding_CS"/>
</dbReference>
<dbReference type="SUPFAM" id="SSF53474">
    <property type="entry name" value="alpha/beta-Hydrolases"/>
    <property type="match status" value="1"/>
</dbReference>
<evidence type="ECO:0000256" key="1">
    <source>
        <dbReference type="ARBA" id="ARBA00001957"/>
    </source>
</evidence>
<dbReference type="NCBIfam" id="TIGR01720">
    <property type="entry name" value="NRPS-para261"/>
    <property type="match status" value="1"/>
</dbReference>
<dbReference type="OrthoDB" id="4501954at2"/>
<dbReference type="InterPro" id="IPR036736">
    <property type="entry name" value="ACP-like_sf"/>
</dbReference>
<dbReference type="InterPro" id="IPR025110">
    <property type="entry name" value="AMP-bd_C"/>
</dbReference>
<comment type="caution">
    <text evidence="8">The sequence shown here is derived from an EMBL/GenBank/DDBJ whole genome shotgun (WGS) entry which is preliminary data.</text>
</comment>
<dbReference type="InterPro" id="IPR029058">
    <property type="entry name" value="AB_hydrolase_fold"/>
</dbReference>
<dbReference type="InterPro" id="IPR001242">
    <property type="entry name" value="Condensation_dom"/>
</dbReference>
<comment type="cofactor">
    <cofactor evidence="1">
        <name>pantetheine 4'-phosphate</name>
        <dbReference type="ChEBI" id="CHEBI:47942"/>
    </cofactor>
</comment>
<reference evidence="8 9" key="1">
    <citation type="submission" date="2017-04" db="EMBL/GenBank/DDBJ databases">
        <title>The new phylogeny of genus Mycobacterium.</title>
        <authorList>
            <person name="Tortoli E."/>
            <person name="Trovato A."/>
            <person name="Cirillo D.M."/>
        </authorList>
    </citation>
    <scope>NUCLEOTIDE SEQUENCE [LARGE SCALE GENOMIC DNA]</scope>
    <source>
        <strain evidence="8 9">TBL 1200985</strain>
    </source>
</reference>
<dbReference type="FunFam" id="1.10.1200.10:FF:000005">
    <property type="entry name" value="Nonribosomal peptide synthetase 1"/>
    <property type="match status" value="2"/>
</dbReference>
<dbReference type="InterPro" id="IPR045851">
    <property type="entry name" value="AMP-bd_C_sf"/>
</dbReference>
<dbReference type="SMART" id="SM00823">
    <property type="entry name" value="PKS_PP"/>
    <property type="match status" value="2"/>
</dbReference>
<keyword evidence="3" id="KW-0596">Phosphopantetheine</keyword>
<dbReference type="Gene3D" id="3.40.50.980">
    <property type="match status" value="2"/>
</dbReference>
<dbReference type="Pfam" id="PF00501">
    <property type="entry name" value="AMP-binding"/>
    <property type="match status" value="1"/>
</dbReference>
<dbReference type="CDD" id="cd19543">
    <property type="entry name" value="DCL_NRPS"/>
    <property type="match status" value="1"/>
</dbReference>
<dbReference type="Gene3D" id="3.30.559.10">
    <property type="entry name" value="Chloramphenicol acetyltransferase-like domain"/>
    <property type="match status" value="2"/>
</dbReference>
<protein>
    <submittedName>
        <fullName evidence="8">Non-ribosomal peptide synthetase</fullName>
    </submittedName>
</protein>
<dbReference type="Pfam" id="PF00550">
    <property type="entry name" value="PP-binding"/>
    <property type="match status" value="2"/>
</dbReference>
<feature type="domain" description="Carrier" evidence="7">
    <location>
        <begin position="11"/>
        <end position="85"/>
    </location>
</feature>
<dbReference type="Gene3D" id="1.10.1200.10">
    <property type="entry name" value="ACP-like"/>
    <property type="match status" value="1"/>
</dbReference>
<evidence type="ECO:0000256" key="2">
    <source>
        <dbReference type="ARBA" id="ARBA00006432"/>
    </source>
</evidence>
<sequence length="1862" mass="199091">PEYRDTDRYRPPTTPTEEILATIYAHVLGTDHVGIDNSFLDLGGDSLSAMQVVARARAAGVVCRPRDIFVERSVAGVARVATFAGAGDGLVDEGVGEVVATPIMCWLRSVDCAVEQFNQTMVLRAPAGVTDADVVQLVQALLDRHAMLRSRVIDNAAIGGDWLLYVPEPGSVQAHDCVRCVAVPSDDALVAARHRLDPAAGLMVSAVWVSSTAELVLVIHHLAVDGVSWRILVDDLNTAWQQRQAGQPIALPVEGTSFRSWAATLAEHARSPAVVDQLAAWQRIEAAAAVTEVLAPVESTVDTYVTAGHLSVTLDVDTTRLLLGEVPAAFHAGVHDILLIAFGLAWTEFLGCAGAPIGIDVEGHGRQEDLDPNIDLSSTVGWFTSKYPVAVVVDGPNWQQVHHGAPALGAVVKDVKEQLRAVPDGLSYGLLRYLNTEVDLAGPDPLIGFNYLGRLGVVADPAVPGTAWQIAGEATVFSDPARTAIPVSLMHTVDLNAVTIDTAIGPRLHANWTWASAKLDRVQIARVNQLWFEALAGICAHVQRGGGGLTPSDVAGTGLNQQQIDELEAQHDIADILPLTSLQHGLLFHTSHTDEYGKGAADPYVVQSSIGLAGRLDPHRLRAAVQTVINRHPNLAARFVVDHLHQPVQVILADPALPWRYIDLADDPGQAGGQIEQICADERAALSELARACPLRAALVRTAANRYRLVLTKHHIVCDGWSLQILLREIFASYDGLPLPAPAPYRSFMSWLATQDHACSHTAWRRVLRGVKTPTLVSRRDPFELTGKDVASFVLPEAVTDALTRLARQHHTTVSTVLQAAWACLLSWQTGQHDVVFGTTVSGRPADLAGAQTMVGLFINTVPVRATLTVATTTAQLLDQLQNAHNITLEHQHLPLTDIHRITGLDRLFDTLFIYQNYPADTAPLDNQGPAITEISGYEFTHYPLALTVVPGRELELRVEFATNAFDAASIRALVDRVQLLLEAMTADPGRRLSSIDVLDKADHALLDLVGNRAVLAAAPAAVGVSVLQLFAAQVVRTPEAIAVVFNGEQTTYRGLDEAATRLANLLVGYGVRPGDVVGLLVERSAQAIAAILAVLKTGAAYLPIDPAHPDARIAFLLNDAAPVVVVATTGLRSRLDGQDVVVIDVNDPALERCDPDYPLPYPHADDLAYILYTSGTTGAPKGVGITHHNITQLLAAPTSFTPTAGQAVTQVHSYGFDFSVWEIWSALLHGGRLVVVSETVARSPADLHALLVAERVDVLTQTPSAVGGLSAQGLESTTLVLLGEPCPVELVDRWAPGRAMINSYGPTEATIFVTVSAPLRPGKGIAPIGSPVPGAALFVLDGWLRPVPAGVAGELYVAGAGVGCGYWHRPGLTATRFVACPFGGTATRMYRTGDVVRWRTDDQLEFLGRTDDQVKIRGYRIEPAEVAAALTQLDGIDQAVVIARQDRPGDKRLVGYITGTADSAGARALLATQLPGYMVPAAVVAVPELPLTVNGKLDVRALPAPEYGHVDRYRAPTTPTEEILAGIYAQVLDVERVGVDDSFFDLGGDSLSAMRVIAAVNAALATDLSVRALFEAPSVSGLSSLMREPSPAAPSSHAGMVAPVEVLHHGSGSPLFCIHPAGGVSWPYRILGSYVGCPIVGIQQATRNGGQEPESIRALAMNYAQRIEEFHPGGAYNLLGWSFGGNVAHELAIELARRGHVVQRLIILDAAPSHDDALAIYGENAIDEALALNDYLKQALRYDDFTIPEQSDSETHQRASVLIKQLNAPDTLPFTDLLEVIVKNADANMQCGSEHKAGVFNGDMTIFSAVRSAASGALAQSWRPYVTGEITDHPVDCAHHEMLTPEAVELFGDRLKAVLES</sequence>
<dbReference type="STRING" id="1430326.B8W66_23340"/>
<dbReference type="GO" id="GO:0017000">
    <property type="term" value="P:antibiotic biosynthetic process"/>
    <property type="evidence" value="ECO:0007669"/>
    <property type="project" value="UniProtKB-KW"/>
</dbReference>
<keyword evidence="5" id="KW-0677">Repeat</keyword>
<name>A0A1X2LMM6_9MYCO</name>
<feature type="domain" description="Carrier" evidence="7">
    <location>
        <begin position="1516"/>
        <end position="1591"/>
    </location>
</feature>
<keyword evidence="6" id="KW-0045">Antibiotic biosynthesis</keyword>
<evidence type="ECO:0000256" key="4">
    <source>
        <dbReference type="ARBA" id="ARBA00022553"/>
    </source>
</evidence>
<dbReference type="GO" id="GO:0005737">
    <property type="term" value="C:cytoplasm"/>
    <property type="evidence" value="ECO:0007669"/>
    <property type="project" value="TreeGrafter"/>
</dbReference>
<dbReference type="PROSITE" id="PS50075">
    <property type="entry name" value="CARRIER"/>
    <property type="match status" value="2"/>
</dbReference>
<dbReference type="InterPro" id="IPR006162">
    <property type="entry name" value="Ppantetheine_attach_site"/>
</dbReference>
<dbReference type="PROSITE" id="PS00012">
    <property type="entry name" value="PHOSPHOPANTETHEINE"/>
    <property type="match status" value="2"/>
</dbReference>
<dbReference type="PANTHER" id="PTHR45527:SF1">
    <property type="entry name" value="FATTY ACID SYNTHASE"/>
    <property type="match status" value="1"/>
</dbReference>
<comment type="similarity">
    <text evidence="2">Belongs to the ATP-dependent AMP-binding enzyme family.</text>
</comment>
<dbReference type="FunFam" id="3.30.300.30:FF:000010">
    <property type="entry name" value="Enterobactin synthetase component F"/>
    <property type="match status" value="1"/>
</dbReference>
<feature type="non-terminal residue" evidence="8">
    <location>
        <position position="1"/>
    </location>
</feature>
<evidence type="ECO:0000313" key="8">
    <source>
        <dbReference type="EMBL" id="OSC35699.1"/>
    </source>
</evidence>
<dbReference type="Gene3D" id="3.30.559.30">
    <property type="entry name" value="Nonribosomal peptide synthetase, condensation domain"/>
    <property type="match status" value="2"/>
</dbReference>
<dbReference type="GO" id="GO:0031177">
    <property type="term" value="F:phosphopantetheine binding"/>
    <property type="evidence" value="ECO:0007669"/>
    <property type="project" value="InterPro"/>
</dbReference>
<dbReference type="UniPathway" id="UPA00011"/>
<dbReference type="Pfam" id="PF00975">
    <property type="entry name" value="Thioesterase"/>
    <property type="match status" value="1"/>
</dbReference>
<dbReference type="NCBIfam" id="TIGR01733">
    <property type="entry name" value="AA-adenyl-dom"/>
    <property type="match status" value="1"/>
</dbReference>
<evidence type="ECO:0000256" key="6">
    <source>
        <dbReference type="ARBA" id="ARBA00023194"/>
    </source>
</evidence>
<dbReference type="FunFam" id="3.40.50.12780:FF:000012">
    <property type="entry name" value="Non-ribosomal peptide synthetase"/>
    <property type="match status" value="1"/>
</dbReference>
<dbReference type="SUPFAM" id="SSF56801">
    <property type="entry name" value="Acetyl-CoA synthetase-like"/>
    <property type="match status" value="1"/>
</dbReference>
<dbReference type="PROSITE" id="PS00455">
    <property type="entry name" value="AMP_BINDING"/>
    <property type="match status" value="1"/>
</dbReference>
<organism evidence="8 9">
    <name type="scientific">Mycobacterium decipiens</name>
    <dbReference type="NCBI Taxonomy" id="1430326"/>
    <lineage>
        <taxon>Bacteria</taxon>
        <taxon>Bacillati</taxon>
        <taxon>Actinomycetota</taxon>
        <taxon>Actinomycetes</taxon>
        <taxon>Mycobacteriales</taxon>
        <taxon>Mycobacteriaceae</taxon>
        <taxon>Mycobacterium</taxon>
    </lineage>
</organism>
<dbReference type="InterPro" id="IPR023213">
    <property type="entry name" value="CAT-like_dom_sf"/>
</dbReference>
<dbReference type="Gene3D" id="2.30.38.10">
    <property type="entry name" value="Luciferase, Domain 3"/>
    <property type="match status" value="1"/>
</dbReference>
<evidence type="ECO:0000256" key="3">
    <source>
        <dbReference type="ARBA" id="ARBA00022450"/>
    </source>
</evidence>